<comment type="subcellular location">
    <subcellularLocation>
        <location evidence="9">Cell inner membrane</location>
        <topology evidence="9">Single-pass type II membrane protein</topology>
    </subcellularLocation>
    <subcellularLocation>
        <location evidence="1">Membrane</location>
    </subcellularLocation>
    <text evidence="9">Localizes to the division septum.</text>
</comment>
<name>A0A091AWV4_9GAMM</name>
<keyword evidence="6 9" id="KW-1133">Transmembrane helix</keyword>
<dbReference type="GO" id="GO:0032153">
    <property type="term" value="C:cell division site"/>
    <property type="evidence" value="ECO:0007669"/>
    <property type="project" value="UniProtKB-UniRule"/>
</dbReference>
<dbReference type="Pfam" id="PF03799">
    <property type="entry name" value="FtsQ_DivIB_C"/>
    <property type="match status" value="1"/>
</dbReference>
<evidence type="ECO:0000256" key="4">
    <source>
        <dbReference type="ARBA" id="ARBA00022618"/>
    </source>
</evidence>
<dbReference type="eggNOG" id="COG1589">
    <property type="taxonomic scope" value="Bacteria"/>
</dbReference>
<reference evidence="11 12" key="1">
    <citation type="submission" date="2013-09" db="EMBL/GenBank/DDBJ databases">
        <title>Genome sequencing of Arenimonas oryziterrae.</title>
        <authorList>
            <person name="Chen F."/>
            <person name="Wang G."/>
        </authorList>
    </citation>
    <scope>NUCLEOTIDE SEQUENCE [LARGE SCALE GENOMIC DNA]</scope>
    <source>
        <strain evidence="11 12">YC6267</strain>
    </source>
</reference>
<evidence type="ECO:0000256" key="7">
    <source>
        <dbReference type="ARBA" id="ARBA00023136"/>
    </source>
</evidence>
<dbReference type="GO" id="GO:0090529">
    <property type="term" value="P:cell septum assembly"/>
    <property type="evidence" value="ECO:0007669"/>
    <property type="project" value="InterPro"/>
</dbReference>
<protein>
    <recommendedName>
        <fullName evidence="9">Cell division protein FtsQ</fullName>
    </recommendedName>
</protein>
<keyword evidence="12" id="KW-1185">Reference proteome</keyword>
<keyword evidence="7 9" id="KW-0472">Membrane</keyword>
<proteinExistence type="inferred from homology"/>
<sequence length="246" mass="27147">MNAALRIVAWLIAIALVALPAIAVVNGWIAGSRWPMRHLSVTGEFGQVSDAQVRAAVLPYVRNGFFAVDLVQVRGALAKLPWVKHVEVRKRWPDRLEVSISEFRPLAHWGEKQMLSEHGELFPAPATVDADLPQFVGPEARASELMSFYSQARPLFLGSGLTVDTVVLTARGSWNLVLSNGTRIEVGRGDPQERLQRFARMLPRLRDKEARVLDRADLRYTNGFALTWRAASAGQGATDTQAQAGI</sequence>
<dbReference type="PANTHER" id="PTHR35851">
    <property type="entry name" value="CELL DIVISION PROTEIN FTSQ"/>
    <property type="match status" value="1"/>
</dbReference>
<dbReference type="Gene3D" id="3.10.20.310">
    <property type="entry name" value="membrane protein fhac"/>
    <property type="match status" value="1"/>
</dbReference>
<dbReference type="PANTHER" id="PTHR35851:SF1">
    <property type="entry name" value="CELL DIVISION PROTEIN FTSQ"/>
    <property type="match status" value="1"/>
</dbReference>
<dbReference type="HAMAP" id="MF_00911">
    <property type="entry name" value="FtsQ_subfam"/>
    <property type="match status" value="1"/>
</dbReference>
<keyword evidence="5 9" id="KW-0812">Transmembrane</keyword>
<comment type="subunit">
    <text evidence="9">Part of a complex composed of FtsB, FtsL and FtsQ.</text>
</comment>
<dbReference type="AlphaFoldDB" id="A0A091AWV4"/>
<gene>
    <name evidence="9" type="primary">ftsQ</name>
    <name evidence="11" type="ORF">N789_11340</name>
</gene>
<dbReference type="GO" id="GO:0005886">
    <property type="term" value="C:plasma membrane"/>
    <property type="evidence" value="ECO:0007669"/>
    <property type="project" value="UniProtKB-SubCell"/>
</dbReference>
<evidence type="ECO:0000256" key="8">
    <source>
        <dbReference type="ARBA" id="ARBA00023306"/>
    </source>
</evidence>
<comment type="caution">
    <text evidence="11">The sequence shown here is derived from an EMBL/GenBank/DDBJ whole genome shotgun (WGS) entry which is preliminary data.</text>
</comment>
<evidence type="ECO:0000256" key="3">
    <source>
        <dbReference type="ARBA" id="ARBA00022519"/>
    </source>
</evidence>
<keyword evidence="4 9" id="KW-0132">Cell division</keyword>
<dbReference type="InterPro" id="IPR026579">
    <property type="entry name" value="FtsQ"/>
</dbReference>
<keyword evidence="8 9" id="KW-0131">Cell cycle</keyword>
<organism evidence="11 12">
    <name type="scientific">Arenimonas oryziterrae DSM 21050 = YC6267</name>
    <dbReference type="NCBI Taxonomy" id="1121015"/>
    <lineage>
        <taxon>Bacteria</taxon>
        <taxon>Pseudomonadati</taxon>
        <taxon>Pseudomonadota</taxon>
        <taxon>Gammaproteobacteria</taxon>
        <taxon>Lysobacterales</taxon>
        <taxon>Lysobacteraceae</taxon>
        <taxon>Arenimonas</taxon>
    </lineage>
</organism>
<dbReference type="InterPro" id="IPR045335">
    <property type="entry name" value="FtsQ_C_sf"/>
</dbReference>
<dbReference type="PROSITE" id="PS51779">
    <property type="entry name" value="POTRA"/>
    <property type="match status" value="1"/>
</dbReference>
<dbReference type="RefSeq" id="WP_022970105.1">
    <property type="nucleotide sequence ID" value="NZ_ATVD01000005.1"/>
</dbReference>
<dbReference type="InterPro" id="IPR005548">
    <property type="entry name" value="Cell_div_FtsQ/DivIB_C"/>
</dbReference>
<accession>A0A091AWV4</accession>
<dbReference type="OrthoDB" id="9790370at2"/>
<evidence type="ECO:0000256" key="2">
    <source>
        <dbReference type="ARBA" id="ARBA00022475"/>
    </source>
</evidence>
<evidence type="ECO:0000256" key="6">
    <source>
        <dbReference type="ARBA" id="ARBA00022989"/>
    </source>
</evidence>
<feature type="domain" description="POTRA" evidence="10">
    <location>
        <begin position="34"/>
        <end position="103"/>
    </location>
</feature>
<dbReference type="Pfam" id="PF08478">
    <property type="entry name" value="POTRA_1"/>
    <property type="match status" value="1"/>
</dbReference>
<evidence type="ECO:0000313" key="11">
    <source>
        <dbReference type="EMBL" id="KFN43149.1"/>
    </source>
</evidence>
<keyword evidence="2 9" id="KW-1003">Cell membrane</keyword>
<evidence type="ECO:0000256" key="9">
    <source>
        <dbReference type="HAMAP-Rule" id="MF_00911"/>
    </source>
</evidence>
<dbReference type="EMBL" id="AVCI01000006">
    <property type="protein sequence ID" value="KFN43149.1"/>
    <property type="molecule type" value="Genomic_DNA"/>
</dbReference>
<dbReference type="GO" id="GO:0043093">
    <property type="term" value="P:FtsZ-dependent cytokinesis"/>
    <property type="evidence" value="ECO:0007669"/>
    <property type="project" value="UniProtKB-UniRule"/>
</dbReference>
<comment type="similarity">
    <text evidence="9">Belongs to the FtsQ/DivIB family. FtsQ subfamily.</text>
</comment>
<evidence type="ECO:0000256" key="5">
    <source>
        <dbReference type="ARBA" id="ARBA00022692"/>
    </source>
</evidence>
<dbReference type="PATRIC" id="fig|1121015.4.peg.1745"/>
<dbReference type="Proteomes" id="UP000029385">
    <property type="component" value="Unassembled WGS sequence"/>
</dbReference>
<evidence type="ECO:0000259" key="10">
    <source>
        <dbReference type="PROSITE" id="PS51779"/>
    </source>
</evidence>
<evidence type="ECO:0000313" key="12">
    <source>
        <dbReference type="Proteomes" id="UP000029385"/>
    </source>
</evidence>
<dbReference type="InterPro" id="IPR013685">
    <property type="entry name" value="POTRA_FtsQ_type"/>
</dbReference>
<dbReference type="STRING" id="1121015.GCA_000420545_02499"/>
<evidence type="ECO:0000256" key="1">
    <source>
        <dbReference type="ARBA" id="ARBA00004370"/>
    </source>
</evidence>
<comment type="function">
    <text evidence="9">Essential cell division protein. May link together the upstream cell division proteins, which are predominantly cytoplasmic, with the downstream cell division proteins, which are predominantly periplasmic. May control correct divisome assembly.</text>
</comment>
<dbReference type="Gene3D" id="3.40.50.11690">
    <property type="entry name" value="Cell division protein FtsQ/DivIB"/>
    <property type="match status" value="1"/>
</dbReference>
<dbReference type="InterPro" id="IPR034746">
    <property type="entry name" value="POTRA"/>
</dbReference>
<keyword evidence="3 9" id="KW-0997">Cell inner membrane</keyword>